<dbReference type="PROSITE" id="PS00061">
    <property type="entry name" value="ADH_SHORT"/>
    <property type="match status" value="1"/>
</dbReference>
<evidence type="ECO:0000313" key="4">
    <source>
        <dbReference type="Proteomes" id="UP000325516"/>
    </source>
</evidence>
<evidence type="ECO:0000256" key="1">
    <source>
        <dbReference type="ARBA" id="ARBA00006484"/>
    </source>
</evidence>
<reference evidence="4" key="1">
    <citation type="submission" date="2019-09" db="EMBL/GenBank/DDBJ databases">
        <title>Mumia zhuanghuii sp. nov. isolated from the intestinal contents of plateau pika (Ochotona curzoniae) in the Qinghai-Tibet plateau of China.</title>
        <authorList>
            <person name="Tian Z."/>
        </authorList>
    </citation>
    <scope>NUCLEOTIDE SEQUENCE [LARGE SCALE GENOMIC DNA]</scope>
    <source>
        <strain evidence="4">L-031</strain>
    </source>
</reference>
<dbReference type="InterPro" id="IPR036291">
    <property type="entry name" value="NAD(P)-bd_dom_sf"/>
</dbReference>
<comment type="similarity">
    <text evidence="1">Belongs to the short-chain dehydrogenases/reductases (SDR) family.</text>
</comment>
<dbReference type="SUPFAM" id="SSF51735">
    <property type="entry name" value="NAD(P)-binding Rossmann-fold domains"/>
    <property type="match status" value="1"/>
</dbReference>
<dbReference type="FunFam" id="3.40.50.720:FF:000084">
    <property type="entry name" value="Short-chain dehydrogenase reductase"/>
    <property type="match status" value="1"/>
</dbReference>
<organism evidence="3 4">
    <name type="scientific">Microbacterium lushaniae</name>
    <dbReference type="NCBI Taxonomy" id="2614639"/>
    <lineage>
        <taxon>Bacteria</taxon>
        <taxon>Bacillati</taxon>
        <taxon>Actinomycetota</taxon>
        <taxon>Actinomycetes</taxon>
        <taxon>Micrococcales</taxon>
        <taxon>Microbacteriaceae</taxon>
        <taxon>Microbacterium</taxon>
    </lineage>
</organism>
<keyword evidence="2" id="KW-0560">Oxidoreductase</keyword>
<evidence type="ECO:0000313" key="3">
    <source>
        <dbReference type="EMBL" id="QEW02382.1"/>
    </source>
</evidence>
<evidence type="ECO:0000256" key="2">
    <source>
        <dbReference type="ARBA" id="ARBA00023002"/>
    </source>
</evidence>
<dbReference type="GO" id="GO:0016616">
    <property type="term" value="F:oxidoreductase activity, acting on the CH-OH group of donors, NAD or NADP as acceptor"/>
    <property type="evidence" value="ECO:0007669"/>
    <property type="project" value="TreeGrafter"/>
</dbReference>
<dbReference type="AlphaFoldDB" id="A0A5J6L1W5"/>
<keyword evidence="4" id="KW-1185">Reference proteome</keyword>
<dbReference type="EMBL" id="CP044232">
    <property type="protein sequence ID" value="QEW02382.1"/>
    <property type="molecule type" value="Genomic_DNA"/>
</dbReference>
<dbReference type="InterPro" id="IPR020904">
    <property type="entry name" value="Sc_DH/Rdtase_CS"/>
</dbReference>
<protein>
    <submittedName>
        <fullName evidence="3">SDR family oxidoreductase</fullName>
    </submittedName>
</protein>
<accession>A0A5J6L1W5</accession>
<dbReference type="Pfam" id="PF13561">
    <property type="entry name" value="adh_short_C2"/>
    <property type="match status" value="1"/>
</dbReference>
<sequence length="251" mass="25901">MPHTPRRAIVTGAGSGIGARIADAFVRRGDTVWGCDLGGDARETDSGVTMRECDISDRSAARSFVAEAVSAMGGLDVLVDNVGIGGPTAPIEDISAADWRRVLAVNLDGTFWITQAAAPALTESGRGAIVVMSSLAGRVGYPQRLAYATSKWGLVGFAKTLALELGPSDVTVNAVLPGAVAGERMDQVLAGRARASGRTLAQEREAALANQSLQRFVTAEEVADLVAFLTSDAARSISGQAFPIDGDSKGA</sequence>
<dbReference type="Gene3D" id="3.40.50.720">
    <property type="entry name" value="NAD(P)-binding Rossmann-like Domain"/>
    <property type="match status" value="1"/>
</dbReference>
<dbReference type="PRINTS" id="PR00080">
    <property type="entry name" value="SDRFAMILY"/>
</dbReference>
<gene>
    <name evidence="3" type="ORF">F6J85_04215</name>
</gene>
<dbReference type="PANTHER" id="PTHR42760">
    <property type="entry name" value="SHORT-CHAIN DEHYDROGENASES/REDUCTASES FAMILY MEMBER"/>
    <property type="match status" value="1"/>
</dbReference>
<dbReference type="CDD" id="cd05233">
    <property type="entry name" value="SDR_c"/>
    <property type="match status" value="1"/>
</dbReference>
<dbReference type="Proteomes" id="UP000325516">
    <property type="component" value="Chromosome"/>
</dbReference>
<dbReference type="KEGG" id="mlz:F6J85_04215"/>
<name>A0A5J6L1W5_9MICO</name>
<dbReference type="RefSeq" id="WP_150923966.1">
    <property type="nucleotide sequence ID" value="NZ_CP044232.1"/>
</dbReference>
<dbReference type="NCBIfam" id="NF009466">
    <property type="entry name" value="PRK12826.1-2"/>
    <property type="match status" value="1"/>
</dbReference>
<proteinExistence type="inferred from homology"/>
<dbReference type="PRINTS" id="PR00081">
    <property type="entry name" value="GDHRDH"/>
</dbReference>
<dbReference type="InterPro" id="IPR002347">
    <property type="entry name" value="SDR_fam"/>
</dbReference>